<proteinExistence type="predicted"/>
<protein>
    <submittedName>
        <fullName evidence="3">DUF4178 domain-containing protein</fullName>
    </submittedName>
</protein>
<evidence type="ECO:0000256" key="1">
    <source>
        <dbReference type="SAM" id="MobiDB-lite"/>
    </source>
</evidence>
<name>A0ABW6SK50_9ACTN</name>
<dbReference type="Pfam" id="PF13785">
    <property type="entry name" value="DUF4178"/>
    <property type="match status" value="1"/>
</dbReference>
<sequence length="219" mass="23342">MTAAVVLSLSVATLVVVLGAVLAAVRSGRSRAPSAEAAKQGAAKQGAAKQGAAKPDAGPEYFDPRTIKVGDTVHCAGVRFHTVGALQLARQGERRTEYLLDDGNRHYQWLSVEELREQGAGEAGHLEVLLWTTVPTEGMVPAKSTLTMDGAEFSPVRRGTVAFRAEGTTGMPDRGLLDYVLYHGNDGRLLAFRRPQGGGWAASYAHPLPPGSIRVERRS</sequence>
<dbReference type="RefSeq" id="WP_387409256.1">
    <property type="nucleotide sequence ID" value="NZ_JBIASD010000003.1"/>
</dbReference>
<evidence type="ECO:0000313" key="4">
    <source>
        <dbReference type="Proteomes" id="UP001602013"/>
    </source>
</evidence>
<comment type="caution">
    <text evidence="3">The sequence shown here is derived from an EMBL/GenBank/DDBJ whole genome shotgun (WGS) entry which is preliminary data.</text>
</comment>
<feature type="domain" description="DUF4178" evidence="2">
    <location>
        <begin position="68"/>
        <end position="210"/>
    </location>
</feature>
<dbReference type="EMBL" id="JBIASD010000003">
    <property type="protein sequence ID" value="MFF3665256.1"/>
    <property type="molecule type" value="Genomic_DNA"/>
</dbReference>
<dbReference type="Proteomes" id="UP001602013">
    <property type="component" value="Unassembled WGS sequence"/>
</dbReference>
<accession>A0ABW6SK50</accession>
<evidence type="ECO:0000313" key="3">
    <source>
        <dbReference type="EMBL" id="MFF3665256.1"/>
    </source>
</evidence>
<reference evidence="3 4" key="1">
    <citation type="submission" date="2024-10" db="EMBL/GenBank/DDBJ databases">
        <title>The Natural Products Discovery Center: Release of the First 8490 Sequenced Strains for Exploring Actinobacteria Biosynthetic Diversity.</title>
        <authorList>
            <person name="Kalkreuter E."/>
            <person name="Kautsar S.A."/>
            <person name="Yang D."/>
            <person name="Bader C.D."/>
            <person name="Teijaro C.N."/>
            <person name="Fluegel L."/>
            <person name="Davis C.M."/>
            <person name="Simpson J.R."/>
            <person name="Lauterbach L."/>
            <person name="Steele A.D."/>
            <person name="Gui C."/>
            <person name="Meng S."/>
            <person name="Li G."/>
            <person name="Viehrig K."/>
            <person name="Ye F."/>
            <person name="Su P."/>
            <person name="Kiefer A.F."/>
            <person name="Nichols A."/>
            <person name="Cepeda A.J."/>
            <person name="Yan W."/>
            <person name="Fan B."/>
            <person name="Jiang Y."/>
            <person name="Adhikari A."/>
            <person name="Zheng C.-J."/>
            <person name="Schuster L."/>
            <person name="Cowan T.M."/>
            <person name="Smanski M.J."/>
            <person name="Chevrette M.G."/>
            <person name="De Carvalho L.P.S."/>
            <person name="Shen B."/>
        </authorList>
    </citation>
    <scope>NUCLEOTIDE SEQUENCE [LARGE SCALE GENOMIC DNA]</scope>
    <source>
        <strain evidence="3 4">NPDC002173</strain>
    </source>
</reference>
<evidence type="ECO:0000259" key="2">
    <source>
        <dbReference type="Pfam" id="PF13785"/>
    </source>
</evidence>
<gene>
    <name evidence="3" type="ORF">ACFYXI_06640</name>
</gene>
<dbReference type="InterPro" id="IPR025235">
    <property type="entry name" value="DUF4178"/>
</dbReference>
<organism evidence="3 4">
    <name type="scientific">Microtetraspora malaysiensis</name>
    <dbReference type="NCBI Taxonomy" id="161358"/>
    <lineage>
        <taxon>Bacteria</taxon>
        <taxon>Bacillati</taxon>
        <taxon>Actinomycetota</taxon>
        <taxon>Actinomycetes</taxon>
        <taxon>Streptosporangiales</taxon>
        <taxon>Streptosporangiaceae</taxon>
        <taxon>Microtetraspora</taxon>
    </lineage>
</organism>
<keyword evidence="4" id="KW-1185">Reference proteome</keyword>
<feature type="compositionally biased region" description="Low complexity" evidence="1">
    <location>
        <begin position="33"/>
        <end position="59"/>
    </location>
</feature>
<feature type="region of interest" description="Disordered" evidence="1">
    <location>
        <begin position="33"/>
        <end position="60"/>
    </location>
</feature>